<accession>A0A8B9IWG2</accession>
<feature type="domain" description="PDZ" evidence="7">
    <location>
        <begin position="201"/>
        <end position="286"/>
    </location>
</feature>
<dbReference type="GO" id="GO:0008270">
    <property type="term" value="F:zinc ion binding"/>
    <property type="evidence" value="ECO:0007669"/>
    <property type="project" value="UniProtKB-KW"/>
</dbReference>
<dbReference type="Pfam" id="PF00097">
    <property type="entry name" value="zf-C3HC4"/>
    <property type="match status" value="1"/>
</dbReference>
<dbReference type="PANTHER" id="PTHR19964:SF41">
    <property type="entry name" value="LIGAND OF NUMB PROTEIN X 2-LIKE"/>
    <property type="match status" value="1"/>
</dbReference>
<feature type="compositionally biased region" description="Low complexity" evidence="5">
    <location>
        <begin position="401"/>
        <end position="414"/>
    </location>
</feature>
<feature type="region of interest" description="Disordered" evidence="5">
    <location>
        <begin position="395"/>
        <end position="435"/>
    </location>
</feature>
<evidence type="ECO:0000256" key="5">
    <source>
        <dbReference type="SAM" id="MobiDB-lite"/>
    </source>
</evidence>
<dbReference type="GO" id="GO:0004842">
    <property type="term" value="F:ubiquitin-protein transferase activity"/>
    <property type="evidence" value="ECO:0007669"/>
    <property type="project" value="TreeGrafter"/>
</dbReference>
<feature type="domain" description="PDZ" evidence="7">
    <location>
        <begin position="560"/>
        <end position="644"/>
    </location>
</feature>
<sequence length="648" mass="71378">NILPAVVSVPVANSISQLCCECGQFHLLLDNHLYNFQDEVDDELICHICLQPLLQPMDTPCGHTYCFKCLENFMQEYNFCPMDRKKLSFQQCHKSSLLVRNLLDKLIVFCPFKAECQQTMQRCELEAHLQNRCVPIHIILVETNTPKDPEVPSAGSSLVAESSAAAVVSLGTVEPGLVNPAFEETEEDLPQRTSLVAETTTVEIHREDPEEELGMRIVGGKDTPLGNIVVQEVLQDSVIAADGRIAPGDHILEVNGVNISSVTHCQAVSFLRHPGPVLHLMVLQEKGFSNKTAQQDSSSATNREVIHVTLIKRDRSEPLGIKLVRKRDEPGIFILDLLERGLAAKNGKLSRNDRVLSINGQDLRQGTPEAAAQIIQTTESRVNFVILRQPGIQLPEQVEDGSTSNSSSSSNGGSPVHHRRRVDQNHYRRKSTYQKTVAIKKEPKESLGITIGGGRDNKNKLPIYVTSVQPIGCLFRDGRIKRGDVLLSINGIDLTHLNYYEAVSALKSNAASHSVILKALEIVPLNAPEPSLDIKEQGFSWSPLWITWLGLPSYLHCCQDVVLSKGNLESWGFSIVGGFEESKGNKPFFIKTIVPGTPAFRGRKCGDEIVAVNGVPAIGMSNSELIPILKEQRNEVTLTVVSWPGSLV</sequence>
<evidence type="ECO:0008006" key="10">
    <source>
        <dbReference type="Google" id="ProtNLM"/>
    </source>
</evidence>
<dbReference type="SMART" id="SM00228">
    <property type="entry name" value="PDZ"/>
    <property type="match status" value="4"/>
</dbReference>
<evidence type="ECO:0000313" key="8">
    <source>
        <dbReference type="Ensembl" id="ENSACOP00000010472.1"/>
    </source>
</evidence>
<dbReference type="PROSITE" id="PS50089">
    <property type="entry name" value="ZF_RING_2"/>
    <property type="match status" value="1"/>
</dbReference>
<dbReference type="InterPro" id="IPR051342">
    <property type="entry name" value="PDZ_scaffold"/>
</dbReference>
<keyword evidence="3" id="KW-0862">Zinc</keyword>
<dbReference type="PROSITE" id="PS00518">
    <property type="entry name" value="ZF_RING_1"/>
    <property type="match status" value="1"/>
</dbReference>
<dbReference type="Ensembl" id="ENSACOT00000010839.1">
    <property type="protein sequence ID" value="ENSACOP00000010472.1"/>
    <property type="gene ID" value="ENSACOG00000007157.1"/>
</dbReference>
<dbReference type="CDD" id="cd06679">
    <property type="entry name" value="PDZ3_LNX1_2-like"/>
    <property type="match status" value="1"/>
</dbReference>
<organism evidence="8 9">
    <name type="scientific">Amazona collaria</name>
    <name type="common">yellow-billed parrot</name>
    <dbReference type="NCBI Taxonomy" id="241587"/>
    <lineage>
        <taxon>Eukaryota</taxon>
        <taxon>Metazoa</taxon>
        <taxon>Chordata</taxon>
        <taxon>Craniata</taxon>
        <taxon>Vertebrata</taxon>
        <taxon>Euteleostomi</taxon>
        <taxon>Archelosauria</taxon>
        <taxon>Archosauria</taxon>
        <taxon>Dinosauria</taxon>
        <taxon>Saurischia</taxon>
        <taxon>Theropoda</taxon>
        <taxon>Coelurosauria</taxon>
        <taxon>Aves</taxon>
        <taxon>Neognathae</taxon>
        <taxon>Neoaves</taxon>
        <taxon>Telluraves</taxon>
        <taxon>Australaves</taxon>
        <taxon>Psittaciformes</taxon>
        <taxon>Psittacidae</taxon>
        <taxon>Amazona</taxon>
    </lineage>
</organism>
<evidence type="ECO:0000256" key="1">
    <source>
        <dbReference type="ARBA" id="ARBA00022723"/>
    </source>
</evidence>
<evidence type="ECO:0000259" key="7">
    <source>
        <dbReference type="PROSITE" id="PS50106"/>
    </source>
</evidence>
<feature type="domain" description="PDZ" evidence="7">
    <location>
        <begin position="436"/>
        <end position="521"/>
    </location>
</feature>
<dbReference type="SMART" id="SM00184">
    <property type="entry name" value="RING"/>
    <property type="match status" value="1"/>
</dbReference>
<dbReference type="SUPFAM" id="SSF57850">
    <property type="entry name" value="RING/U-box"/>
    <property type="match status" value="1"/>
</dbReference>
<dbReference type="FunFam" id="2.30.42.10:FF:000081">
    <property type="entry name" value="Ligand of Numb protein X 2"/>
    <property type="match status" value="1"/>
</dbReference>
<dbReference type="Pfam" id="PF00595">
    <property type="entry name" value="PDZ"/>
    <property type="match status" value="4"/>
</dbReference>
<reference evidence="8" key="2">
    <citation type="submission" date="2025-09" db="UniProtKB">
        <authorList>
            <consortium name="Ensembl"/>
        </authorList>
    </citation>
    <scope>IDENTIFICATION</scope>
</reference>
<dbReference type="CDD" id="cd06677">
    <property type="entry name" value="PDZ1_LNX1_2-like"/>
    <property type="match status" value="1"/>
</dbReference>
<feature type="domain" description="PDZ" evidence="7">
    <location>
        <begin position="307"/>
        <end position="390"/>
    </location>
</feature>
<evidence type="ECO:0000256" key="3">
    <source>
        <dbReference type="ARBA" id="ARBA00022833"/>
    </source>
</evidence>
<evidence type="ECO:0000256" key="2">
    <source>
        <dbReference type="ARBA" id="ARBA00022771"/>
    </source>
</evidence>
<reference evidence="8" key="1">
    <citation type="submission" date="2025-08" db="UniProtKB">
        <authorList>
            <consortium name="Ensembl"/>
        </authorList>
    </citation>
    <scope>IDENTIFICATION</scope>
</reference>
<dbReference type="SUPFAM" id="SSF50156">
    <property type="entry name" value="PDZ domain-like"/>
    <property type="match status" value="4"/>
</dbReference>
<proteinExistence type="predicted"/>
<dbReference type="InterPro" id="IPR036034">
    <property type="entry name" value="PDZ_sf"/>
</dbReference>
<keyword evidence="1" id="KW-0479">Metal-binding</keyword>
<evidence type="ECO:0000259" key="6">
    <source>
        <dbReference type="PROSITE" id="PS50089"/>
    </source>
</evidence>
<dbReference type="InterPro" id="IPR001478">
    <property type="entry name" value="PDZ"/>
</dbReference>
<dbReference type="InterPro" id="IPR018957">
    <property type="entry name" value="Znf_C3HC4_RING-type"/>
</dbReference>
<feature type="domain" description="RING-type" evidence="6">
    <location>
        <begin position="46"/>
        <end position="84"/>
    </location>
</feature>
<dbReference type="InterPro" id="IPR001841">
    <property type="entry name" value="Znf_RING"/>
</dbReference>
<dbReference type="InterPro" id="IPR013083">
    <property type="entry name" value="Znf_RING/FYVE/PHD"/>
</dbReference>
<keyword evidence="9" id="KW-1185">Reference proteome</keyword>
<dbReference type="InterPro" id="IPR017907">
    <property type="entry name" value="Znf_RING_CS"/>
</dbReference>
<dbReference type="PANTHER" id="PTHR19964">
    <property type="entry name" value="MULTIPLE PDZ DOMAIN PROTEIN"/>
    <property type="match status" value="1"/>
</dbReference>
<dbReference type="Proteomes" id="UP000694522">
    <property type="component" value="Unplaced"/>
</dbReference>
<name>A0A8B9IWG2_9PSIT</name>
<dbReference type="Gene3D" id="3.30.40.10">
    <property type="entry name" value="Zinc/RING finger domain, C3HC4 (zinc finger)"/>
    <property type="match status" value="1"/>
</dbReference>
<protein>
    <recommendedName>
        <fullName evidence="10">LNX2 protein</fullName>
    </recommendedName>
</protein>
<keyword evidence="2 4" id="KW-0863">Zinc-finger</keyword>
<dbReference type="AlphaFoldDB" id="A0A8B9IWG2"/>
<evidence type="ECO:0000313" key="9">
    <source>
        <dbReference type="Proteomes" id="UP000694522"/>
    </source>
</evidence>
<dbReference type="Gene3D" id="2.30.42.10">
    <property type="match status" value="4"/>
</dbReference>
<dbReference type="CDD" id="cd16780">
    <property type="entry name" value="mRING-HC-C3HC3D_LNX2"/>
    <property type="match status" value="1"/>
</dbReference>
<dbReference type="PROSITE" id="PS50106">
    <property type="entry name" value="PDZ"/>
    <property type="match status" value="4"/>
</dbReference>
<feature type="compositionally biased region" description="Basic residues" evidence="5">
    <location>
        <begin position="416"/>
        <end position="432"/>
    </location>
</feature>
<dbReference type="CDD" id="cd06678">
    <property type="entry name" value="PDZ2_LNX1_2-like"/>
    <property type="match status" value="1"/>
</dbReference>
<evidence type="ECO:0000256" key="4">
    <source>
        <dbReference type="PROSITE-ProRule" id="PRU00175"/>
    </source>
</evidence>